<dbReference type="InterPro" id="IPR029062">
    <property type="entry name" value="Class_I_gatase-like"/>
</dbReference>
<evidence type="ECO:0000256" key="1">
    <source>
        <dbReference type="ARBA" id="ARBA00022605"/>
    </source>
</evidence>
<dbReference type="GO" id="GO:0008899">
    <property type="term" value="F:homoserine O-succinyltransferase activity"/>
    <property type="evidence" value="ECO:0007669"/>
    <property type="project" value="TreeGrafter"/>
</dbReference>
<protein>
    <recommendedName>
        <fullName evidence="5">Glutamine amidotransferase domain-containing protein</fullName>
    </recommendedName>
</protein>
<dbReference type="InterPro" id="IPR033752">
    <property type="entry name" value="MetA_family"/>
</dbReference>
<organism evidence="4">
    <name type="scientific">marine metagenome</name>
    <dbReference type="NCBI Taxonomy" id="408172"/>
    <lineage>
        <taxon>unclassified sequences</taxon>
        <taxon>metagenomes</taxon>
        <taxon>ecological metagenomes</taxon>
    </lineage>
</organism>
<keyword evidence="2" id="KW-0808">Transferase</keyword>
<accession>A0A382AI66</accession>
<reference evidence="4" key="1">
    <citation type="submission" date="2018-05" db="EMBL/GenBank/DDBJ databases">
        <authorList>
            <person name="Lanie J.A."/>
            <person name="Ng W.-L."/>
            <person name="Kazmierczak K.M."/>
            <person name="Andrzejewski T.M."/>
            <person name="Davidsen T.M."/>
            <person name="Wayne K.J."/>
            <person name="Tettelin H."/>
            <person name="Glass J.I."/>
            <person name="Rusch D."/>
            <person name="Podicherti R."/>
            <person name="Tsui H.-C.T."/>
            <person name="Winkler M.E."/>
        </authorList>
    </citation>
    <scope>NUCLEOTIDE SEQUENCE</scope>
</reference>
<proteinExistence type="inferred from homology"/>
<dbReference type="EMBL" id="UINC01025495">
    <property type="protein sequence ID" value="SVB01168.1"/>
    <property type="molecule type" value="Genomic_DNA"/>
</dbReference>
<evidence type="ECO:0000313" key="4">
    <source>
        <dbReference type="EMBL" id="SVB01168.1"/>
    </source>
</evidence>
<evidence type="ECO:0000256" key="2">
    <source>
        <dbReference type="ARBA" id="ARBA00022679"/>
    </source>
</evidence>
<dbReference type="Pfam" id="PF04204">
    <property type="entry name" value="HTS"/>
    <property type="match status" value="1"/>
</dbReference>
<dbReference type="PANTHER" id="PTHR20919">
    <property type="entry name" value="HOMOSERINE O-SUCCINYLTRANSFERASE"/>
    <property type="match status" value="1"/>
</dbReference>
<dbReference type="PIRSF" id="PIRSF000450">
    <property type="entry name" value="H_ser_succinyltr"/>
    <property type="match status" value="1"/>
</dbReference>
<evidence type="ECO:0000256" key="3">
    <source>
        <dbReference type="ARBA" id="ARBA00023315"/>
    </source>
</evidence>
<dbReference type="Gene3D" id="3.40.50.880">
    <property type="match status" value="1"/>
</dbReference>
<gene>
    <name evidence="4" type="ORF">METZ01_LOCUS154022</name>
</gene>
<sequence length="299" mass="34570">MTLILPANYHALPQIEQNRVKWVPVPQAEKQDIRPLRIGIMNIMPLGEQYEFNLLLPLGLSVLQIEPVWIRLESHEYKTWKPGHLDDRYVSYAESTKDSPLDGLIITGAPVEHLKFEDVVYWKEFTEIAKHARENTPSTLGICWGAFALAYLEGISKIDFEQKLFGVYELNNLDQDHYIMGAMDDAFLSPQSRMAGMSDNELLQAKDQGKINLLAHGPESGYSIFETTDQKFLMHQGHPEYSSSRLAYEVLRDADVESVMEVQNFDPERPVNRWRMHRNTFFHQWLRYCYTQISMGSGD</sequence>
<name>A0A382AI66_9ZZZZ</name>
<dbReference type="AlphaFoldDB" id="A0A382AI66"/>
<dbReference type="SUPFAM" id="SSF52317">
    <property type="entry name" value="Class I glutamine amidotransferase-like"/>
    <property type="match status" value="1"/>
</dbReference>
<dbReference type="HAMAP" id="MF_00295">
    <property type="entry name" value="MetA_acyltransf"/>
    <property type="match status" value="1"/>
</dbReference>
<keyword evidence="1" id="KW-0028">Amino-acid biosynthesis</keyword>
<dbReference type="GO" id="GO:0008652">
    <property type="term" value="P:amino acid biosynthetic process"/>
    <property type="evidence" value="ECO:0007669"/>
    <property type="project" value="UniProtKB-KW"/>
</dbReference>
<keyword evidence="3" id="KW-0012">Acyltransferase</keyword>
<evidence type="ECO:0008006" key="5">
    <source>
        <dbReference type="Google" id="ProtNLM"/>
    </source>
</evidence>
<dbReference type="PANTHER" id="PTHR20919:SF0">
    <property type="entry name" value="HOMOSERINE O-SUCCINYLTRANSFERASE"/>
    <property type="match status" value="1"/>
</dbReference>